<dbReference type="InterPro" id="IPR036271">
    <property type="entry name" value="Tet_transcr_reg_TetR-rel_C_sf"/>
</dbReference>
<evidence type="ECO:0000256" key="4">
    <source>
        <dbReference type="PROSITE-ProRule" id="PRU00335"/>
    </source>
</evidence>
<proteinExistence type="predicted"/>
<evidence type="ECO:0000256" key="1">
    <source>
        <dbReference type="ARBA" id="ARBA00023015"/>
    </source>
</evidence>
<accession>A0ABP7ADB2</accession>
<evidence type="ECO:0000256" key="3">
    <source>
        <dbReference type="ARBA" id="ARBA00023163"/>
    </source>
</evidence>
<feature type="domain" description="HTH tetR-type" evidence="5">
    <location>
        <begin position="36"/>
        <end position="96"/>
    </location>
</feature>
<dbReference type="Gene3D" id="1.10.357.10">
    <property type="entry name" value="Tetracycline Repressor, domain 2"/>
    <property type="match status" value="1"/>
</dbReference>
<dbReference type="InterPro" id="IPR004111">
    <property type="entry name" value="Repressor_TetR_C"/>
</dbReference>
<protein>
    <submittedName>
        <fullName evidence="6">TetR/AcrR family transcriptional regulator</fullName>
    </submittedName>
</protein>
<feature type="DNA-binding region" description="H-T-H motif" evidence="4">
    <location>
        <begin position="59"/>
        <end position="78"/>
    </location>
</feature>
<dbReference type="EMBL" id="BAABAB010000025">
    <property type="protein sequence ID" value="GAA3629680.1"/>
    <property type="molecule type" value="Genomic_DNA"/>
</dbReference>
<sequence>MTAPEQPPESTAEGRRVIDLLWNPEPPPGSRGPRPRLTLGQVVEAGIALADAAGLTQLSMRKVAAALDVGAMSLYTYVPGRDELVELMIDTVYAEHDRPAPGLGWRDRLESFVRESWALYRRHPWLLDHNQSRLPLGPNVLDVEESLYAALAAAGFTGADTVAAANFVRWQLLGAARAMIGDEAEARSTGVSYEAYWGARSSFWTTYFDSERYPTTTAIWEAGGFDDASALSLDRLLDRLLDAVDRARSAT</sequence>
<evidence type="ECO:0000256" key="2">
    <source>
        <dbReference type="ARBA" id="ARBA00023125"/>
    </source>
</evidence>
<dbReference type="Pfam" id="PF02909">
    <property type="entry name" value="TetR_C_1"/>
    <property type="match status" value="1"/>
</dbReference>
<reference evidence="7" key="1">
    <citation type="journal article" date="2019" name="Int. J. Syst. Evol. Microbiol.">
        <title>The Global Catalogue of Microorganisms (GCM) 10K type strain sequencing project: providing services to taxonomists for standard genome sequencing and annotation.</title>
        <authorList>
            <consortium name="The Broad Institute Genomics Platform"/>
            <consortium name="The Broad Institute Genome Sequencing Center for Infectious Disease"/>
            <person name="Wu L."/>
            <person name="Ma J."/>
        </authorList>
    </citation>
    <scope>NUCLEOTIDE SEQUENCE [LARGE SCALE GENOMIC DNA]</scope>
    <source>
        <strain evidence="7">JCM 16929</strain>
    </source>
</reference>
<dbReference type="InterPro" id="IPR009057">
    <property type="entry name" value="Homeodomain-like_sf"/>
</dbReference>
<keyword evidence="2 4" id="KW-0238">DNA-binding</keyword>
<evidence type="ECO:0000259" key="5">
    <source>
        <dbReference type="PROSITE" id="PS50977"/>
    </source>
</evidence>
<dbReference type="InterPro" id="IPR001647">
    <property type="entry name" value="HTH_TetR"/>
</dbReference>
<dbReference type="SUPFAM" id="SSF48498">
    <property type="entry name" value="Tetracyclin repressor-like, C-terminal domain"/>
    <property type="match status" value="1"/>
</dbReference>
<dbReference type="Proteomes" id="UP001501490">
    <property type="component" value="Unassembled WGS sequence"/>
</dbReference>
<gene>
    <name evidence="6" type="ORF">GCM10022236_35030</name>
</gene>
<dbReference type="InterPro" id="IPR050109">
    <property type="entry name" value="HTH-type_TetR-like_transc_reg"/>
</dbReference>
<evidence type="ECO:0000313" key="6">
    <source>
        <dbReference type="EMBL" id="GAA3629680.1"/>
    </source>
</evidence>
<keyword evidence="1" id="KW-0805">Transcription regulation</keyword>
<dbReference type="PROSITE" id="PS50977">
    <property type="entry name" value="HTH_TETR_2"/>
    <property type="match status" value="1"/>
</dbReference>
<comment type="caution">
    <text evidence="6">The sequence shown here is derived from an EMBL/GenBank/DDBJ whole genome shotgun (WGS) entry which is preliminary data.</text>
</comment>
<organism evidence="6 7">
    <name type="scientific">Microlunatus ginsengisoli</name>
    <dbReference type="NCBI Taxonomy" id="363863"/>
    <lineage>
        <taxon>Bacteria</taxon>
        <taxon>Bacillati</taxon>
        <taxon>Actinomycetota</taxon>
        <taxon>Actinomycetes</taxon>
        <taxon>Propionibacteriales</taxon>
        <taxon>Propionibacteriaceae</taxon>
        <taxon>Microlunatus</taxon>
    </lineage>
</organism>
<dbReference type="RefSeq" id="WP_344806926.1">
    <property type="nucleotide sequence ID" value="NZ_BAABAB010000025.1"/>
</dbReference>
<evidence type="ECO:0000313" key="7">
    <source>
        <dbReference type="Proteomes" id="UP001501490"/>
    </source>
</evidence>
<dbReference type="Gene3D" id="1.10.10.60">
    <property type="entry name" value="Homeodomain-like"/>
    <property type="match status" value="1"/>
</dbReference>
<name>A0ABP7ADB2_9ACTN</name>
<dbReference type="SUPFAM" id="SSF46689">
    <property type="entry name" value="Homeodomain-like"/>
    <property type="match status" value="1"/>
</dbReference>
<dbReference type="PANTHER" id="PTHR30055">
    <property type="entry name" value="HTH-TYPE TRANSCRIPTIONAL REGULATOR RUTR"/>
    <property type="match status" value="1"/>
</dbReference>
<keyword evidence="3" id="KW-0804">Transcription</keyword>
<keyword evidence="7" id="KW-1185">Reference proteome</keyword>
<dbReference type="PANTHER" id="PTHR30055:SF151">
    <property type="entry name" value="TRANSCRIPTIONAL REGULATORY PROTEIN"/>
    <property type="match status" value="1"/>
</dbReference>